<organism evidence="2 3">
    <name type="scientific">Marasmius tenuissimus</name>
    <dbReference type="NCBI Taxonomy" id="585030"/>
    <lineage>
        <taxon>Eukaryota</taxon>
        <taxon>Fungi</taxon>
        <taxon>Dikarya</taxon>
        <taxon>Basidiomycota</taxon>
        <taxon>Agaricomycotina</taxon>
        <taxon>Agaricomycetes</taxon>
        <taxon>Agaricomycetidae</taxon>
        <taxon>Agaricales</taxon>
        <taxon>Marasmiineae</taxon>
        <taxon>Marasmiaceae</taxon>
        <taxon>Marasmius</taxon>
    </lineage>
</organism>
<accession>A0ABR2ZT40</accession>
<gene>
    <name evidence="2" type="ORF">AAF712_009586</name>
</gene>
<proteinExistence type="predicted"/>
<sequence>MLSKGLVLFCFVASALSQNPDLGVPLSWRKFSNSRPLDERIRISQNAINAFVPQLNTGTAEFNGMPHHAFYIRYEL</sequence>
<feature type="signal peptide" evidence="1">
    <location>
        <begin position="1"/>
        <end position="17"/>
    </location>
</feature>
<keyword evidence="3" id="KW-1185">Reference proteome</keyword>
<keyword evidence="1" id="KW-0732">Signal</keyword>
<reference evidence="2 3" key="1">
    <citation type="submission" date="2024-05" db="EMBL/GenBank/DDBJ databases">
        <title>A draft genome resource for the thread blight pathogen Marasmius tenuissimus strain MS-2.</title>
        <authorList>
            <person name="Yulfo-Soto G.E."/>
            <person name="Baruah I.K."/>
            <person name="Amoako-Attah I."/>
            <person name="Bukari Y."/>
            <person name="Meinhardt L.W."/>
            <person name="Bailey B.A."/>
            <person name="Cohen S.P."/>
        </authorList>
    </citation>
    <scope>NUCLEOTIDE SEQUENCE [LARGE SCALE GENOMIC DNA]</scope>
    <source>
        <strain evidence="2 3">MS-2</strain>
    </source>
</reference>
<dbReference type="Proteomes" id="UP001437256">
    <property type="component" value="Unassembled WGS sequence"/>
</dbReference>
<evidence type="ECO:0000256" key="1">
    <source>
        <dbReference type="SAM" id="SignalP"/>
    </source>
</evidence>
<evidence type="ECO:0000313" key="3">
    <source>
        <dbReference type="Proteomes" id="UP001437256"/>
    </source>
</evidence>
<evidence type="ECO:0000313" key="2">
    <source>
        <dbReference type="EMBL" id="KAL0063492.1"/>
    </source>
</evidence>
<protein>
    <submittedName>
        <fullName evidence="2">Uncharacterized protein</fullName>
    </submittedName>
</protein>
<dbReference type="EMBL" id="JBBXMP010000080">
    <property type="protein sequence ID" value="KAL0063492.1"/>
    <property type="molecule type" value="Genomic_DNA"/>
</dbReference>
<name>A0ABR2ZT40_9AGAR</name>
<comment type="caution">
    <text evidence="2">The sequence shown here is derived from an EMBL/GenBank/DDBJ whole genome shotgun (WGS) entry which is preliminary data.</text>
</comment>
<feature type="chain" id="PRO_5046853612" evidence="1">
    <location>
        <begin position="18"/>
        <end position="76"/>
    </location>
</feature>